<accession>A0ABT3KZG1</accession>
<sequence>MTYATANNQHMGWRAPVNESRDVFMVRVGLRDVLVRRHVLRRAVDACELLGNLPGVKPKVAKAARRTLPNPYTFISSDLKDAGHAKLNPGLFSDAARQAWTTAHTDALELLRALSLGETWALRFVLTPGAGGDK</sequence>
<gene>
    <name evidence="1" type="ORF">D5039_21650</name>
</gene>
<reference evidence="2" key="1">
    <citation type="submission" date="2023-07" db="EMBL/GenBank/DDBJ databases">
        <title>Verminephrobacter genomes.</title>
        <authorList>
            <person name="Lund M.B."/>
        </authorList>
    </citation>
    <scope>NUCLEOTIDE SEQUENCE [LARGE SCALE GENOMIC DNA]</scope>
    <source>
        <strain evidence="2">AtM5-05</strain>
    </source>
</reference>
<proteinExistence type="predicted"/>
<evidence type="ECO:0000313" key="1">
    <source>
        <dbReference type="EMBL" id="MCW5323651.1"/>
    </source>
</evidence>
<evidence type="ECO:0000313" key="2">
    <source>
        <dbReference type="Proteomes" id="UP001208935"/>
    </source>
</evidence>
<name>A0ABT3KZG1_9BURK</name>
<comment type="caution">
    <text evidence="1">The sequence shown here is derived from an EMBL/GenBank/DDBJ whole genome shotgun (WGS) entry which is preliminary data.</text>
</comment>
<protein>
    <submittedName>
        <fullName evidence="1">Uncharacterized protein</fullName>
    </submittedName>
</protein>
<dbReference type="Proteomes" id="UP001208935">
    <property type="component" value="Unassembled WGS sequence"/>
</dbReference>
<organism evidence="1 2">
    <name type="scientific">Verminephrobacter aporrectodeae subsp. tuberculatae</name>
    <dbReference type="NCBI Taxonomy" id="1110392"/>
    <lineage>
        <taxon>Bacteria</taxon>
        <taxon>Pseudomonadati</taxon>
        <taxon>Pseudomonadota</taxon>
        <taxon>Betaproteobacteria</taxon>
        <taxon>Burkholderiales</taxon>
        <taxon>Comamonadaceae</taxon>
        <taxon>Verminephrobacter</taxon>
    </lineage>
</organism>
<dbReference type="EMBL" id="QZCW01000007">
    <property type="protein sequence ID" value="MCW5323651.1"/>
    <property type="molecule type" value="Genomic_DNA"/>
</dbReference>
<keyword evidence="2" id="KW-1185">Reference proteome</keyword>